<evidence type="ECO:0000256" key="11">
    <source>
        <dbReference type="ARBA" id="ARBA00048179"/>
    </source>
</evidence>
<evidence type="ECO:0000256" key="8">
    <source>
        <dbReference type="ARBA" id="ARBA00022977"/>
    </source>
</evidence>
<reference evidence="14 15" key="1">
    <citation type="submission" date="2018-03" db="EMBL/GenBank/DDBJ databases">
        <title>Bacillus urumqiensis sp. nov., a moderately haloalkaliphilic bacterium isolated from a salt lake.</title>
        <authorList>
            <person name="Zhao B."/>
            <person name="Liao Z."/>
        </authorList>
    </citation>
    <scope>NUCLEOTIDE SEQUENCE [LARGE SCALE GENOMIC DNA]</scope>
    <source>
        <strain evidence="14 15">BZ-SZ-XJ18</strain>
    </source>
</reference>
<feature type="region of interest" description="Disordered" evidence="12">
    <location>
        <begin position="6"/>
        <end position="27"/>
    </location>
</feature>
<accession>A0A2P6MK68</accession>
<comment type="function">
    <text evidence="1">Responsible for the formation of the pyrimidine heterocycle in the thiamine biosynthesis pathway. Catalyzes the formation of hydroxymethylpyrimidine phosphate (HMP-P) from histidine and pyridoxal phosphate (PLP). The protein uses PLP and the active site histidine to form HMP-P, generating an inactive enzyme. The enzyme can only undergo a single turnover, which suggests it is a suicide enzyme.</text>
</comment>
<keyword evidence="15" id="KW-1185">Reference proteome</keyword>
<evidence type="ECO:0000259" key="13">
    <source>
        <dbReference type="Pfam" id="PF09084"/>
    </source>
</evidence>
<keyword evidence="8" id="KW-0784">Thiamine biosynthesis</keyword>
<evidence type="ECO:0000256" key="3">
    <source>
        <dbReference type="ARBA" id="ARBA00009406"/>
    </source>
</evidence>
<dbReference type="PANTHER" id="PTHR31528">
    <property type="entry name" value="4-AMINO-5-HYDROXYMETHYL-2-METHYLPYRIMIDINE PHOSPHATE SYNTHASE THI11-RELATED"/>
    <property type="match status" value="1"/>
</dbReference>
<dbReference type="Proteomes" id="UP000243650">
    <property type="component" value="Unassembled WGS sequence"/>
</dbReference>
<proteinExistence type="inferred from homology"/>
<dbReference type="GO" id="GO:0046872">
    <property type="term" value="F:metal ion binding"/>
    <property type="evidence" value="ECO:0007669"/>
    <property type="project" value="UniProtKB-KW"/>
</dbReference>
<dbReference type="SUPFAM" id="SSF53850">
    <property type="entry name" value="Periplasmic binding protein-like II"/>
    <property type="match status" value="1"/>
</dbReference>
<feature type="domain" description="SsuA/THI5-like" evidence="13">
    <location>
        <begin position="46"/>
        <end position="249"/>
    </location>
</feature>
<dbReference type="Gene3D" id="3.40.190.10">
    <property type="entry name" value="Periplasmic binding protein-like II"/>
    <property type="match status" value="2"/>
</dbReference>
<comment type="pathway">
    <text evidence="2">Cofactor biosynthesis; thiamine diphosphate biosynthesis.</text>
</comment>
<evidence type="ECO:0000256" key="7">
    <source>
        <dbReference type="ARBA" id="ARBA00022898"/>
    </source>
</evidence>
<comment type="caution">
    <text evidence="14">The sequence shown here is derived from an EMBL/GenBank/DDBJ whole genome shotgun (WGS) entry which is preliminary data.</text>
</comment>
<evidence type="ECO:0000256" key="6">
    <source>
        <dbReference type="ARBA" id="ARBA00022723"/>
    </source>
</evidence>
<keyword evidence="9" id="KW-0408">Iron</keyword>
<keyword evidence="7" id="KW-0663">Pyridoxal phosphate</keyword>
<evidence type="ECO:0000256" key="1">
    <source>
        <dbReference type="ARBA" id="ARBA00003469"/>
    </source>
</evidence>
<dbReference type="OrthoDB" id="9815602at2"/>
<feature type="compositionally biased region" description="Acidic residues" evidence="12">
    <location>
        <begin position="14"/>
        <end position="26"/>
    </location>
</feature>
<dbReference type="GO" id="GO:0016740">
    <property type="term" value="F:transferase activity"/>
    <property type="evidence" value="ECO:0007669"/>
    <property type="project" value="UniProtKB-KW"/>
</dbReference>
<protein>
    <recommendedName>
        <fullName evidence="10">Thiamine pyrimidine synthase</fullName>
    </recommendedName>
</protein>
<evidence type="ECO:0000256" key="10">
    <source>
        <dbReference type="ARBA" id="ARBA00033171"/>
    </source>
</evidence>
<comment type="catalytic activity">
    <reaction evidence="11">
        <text>N(6)-(pyridoxal phosphate)-L-lysyl-[4-amino-5-hydroxymethyl-2-methylpyrimidine phosphate synthase] + L-histidyl-[4-amino-5-hydroxymethyl-2-methylpyrimidine phosphate synthase] + 2 Fe(3+) + 4 H2O = L-lysyl-[4-amino-5-hydroxymethyl-2-methylpyrimidine phosphate synthase] + (2S)-2-amino-5-hydroxy-4-oxopentanoyl-[4-amino-5-hydroxymethyl-2-methylpyrimidine phosphate synthase] + 4-amino-2-methyl-5-(phosphooxymethyl)pyrimidine + 3-oxopropanoate + 2 Fe(2+) + 2 H(+)</text>
        <dbReference type="Rhea" id="RHEA:65756"/>
        <dbReference type="Rhea" id="RHEA-COMP:16892"/>
        <dbReference type="Rhea" id="RHEA-COMP:16893"/>
        <dbReference type="Rhea" id="RHEA-COMP:16894"/>
        <dbReference type="Rhea" id="RHEA-COMP:16895"/>
        <dbReference type="ChEBI" id="CHEBI:15377"/>
        <dbReference type="ChEBI" id="CHEBI:15378"/>
        <dbReference type="ChEBI" id="CHEBI:29033"/>
        <dbReference type="ChEBI" id="CHEBI:29034"/>
        <dbReference type="ChEBI" id="CHEBI:29969"/>
        <dbReference type="ChEBI" id="CHEBI:29979"/>
        <dbReference type="ChEBI" id="CHEBI:33190"/>
        <dbReference type="ChEBI" id="CHEBI:58354"/>
        <dbReference type="ChEBI" id="CHEBI:143915"/>
        <dbReference type="ChEBI" id="CHEBI:157692"/>
    </reaction>
    <physiologicalReaction direction="left-to-right" evidence="11">
        <dbReference type="Rhea" id="RHEA:65757"/>
    </physiologicalReaction>
</comment>
<evidence type="ECO:0000256" key="4">
    <source>
        <dbReference type="ARBA" id="ARBA00011738"/>
    </source>
</evidence>
<keyword evidence="6" id="KW-0479">Metal-binding</keyword>
<dbReference type="GO" id="GO:0009228">
    <property type="term" value="P:thiamine biosynthetic process"/>
    <property type="evidence" value="ECO:0007669"/>
    <property type="project" value="UniProtKB-KW"/>
</dbReference>
<dbReference type="PANTHER" id="PTHR31528:SF1">
    <property type="entry name" value="4-AMINO-5-HYDROXYMETHYL-2-METHYLPYRIMIDINE PHOSPHATE SYNTHASE THI11-RELATED"/>
    <property type="match status" value="1"/>
</dbReference>
<gene>
    <name evidence="14" type="ORF">C6I21_03565</name>
</gene>
<comment type="subunit">
    <text evidence="4">Homodimer.</text>
</comment>
<comment type="similarity">
    <text evidence="3">Belongs to the NMT1/THI5 family.</text>
</comment>
<evidence type="ECO:0000256" key="12">
    <source>
        <dbReference type="SAM" id="MobiDB-lite"/>
    </source>
</evidence>
<sequence length="326" mass="35783">MAVAVLSACGGENDTVEESAQADETENTSAELTEMTQVTSWFPQIESAGQYMADMEGYYEEEGIDMTTDPGGPEVSSVSIVASGNAEIGMAQGDEVLLAIEEGIPLVAVMANFQQSLQGIMYHGEHDVSDFDDLAGDFEIFTSAGAGYWEYLVASTDIEQEQNAVYSGDQSAFVSNSDAASQMYITSEPYYLDQEGVDVGTLLISDSGYENYGDVLFTTEEFYEENPELVQAYVDATVRGWEQFQEDPESVYDYVHDLADNDSSTDQMEYATEQMDEHVYGGDAVENGVGYMSEERWQQLIDQLTELGVIESGMEASDVFVSDFID</sequence>
<evidence type="ECO:0000256" key="9">
    <source>
        <dbReference type="ARBA" id="ARBA00023004"/>
    </source>
</evidence>
<dbReference type="InterPro" id="IPR015168">
    <property type="entry name" value="SsuA/THI5"/>
</dbReference>
<dbReference type="AlphaFoldDB" id="A0A2P6MK68"/>
<evidence type="ECO:0000256" key="5">
    <source>
        <dbReference type="ARBA" id="ARBA00022679"/>
    </source>
</evidence>
<dbReference type="EMBL" id="PVNS01000003">
    <property type="protein sequence ID" value="PRO66661.1"/>
    <property type="molecule type" value="Genomic_DNA"/>
</dbReference>
<evidence type="ECO:0000256" key="2">
    <source>
        <dbReference type="ARBA" id="ARBA00004948"/>
    </source>
</evidence>
<organism evidence="14 15">
    <name type="scientific">Alkalicoccus urumqiensis</name>
    <name type="common">Bacillus urumqiensis</name>
    <dbReference type="NCBI Taxonomy" id="1548213"/>
    <lineage>
        <taxon>Bacteria</taxon>
        <taxon>Bacillati</taxon>
        <taxon>Bacillota</taxon>
        <taxon>Bacilli</taxon>
        <taxon>Bacillales</taxon>
        <taxon>Bacillaceae</taxon>
        <taxon>Alkalicoccus</taxon>
    </lineage>
</organism>
<dbReference type="Pfam" id="PF09084">
    <property type="entry name" value="NMT1"/>
    <property type="match status" value="1"/>
</dbReference>
<evidence type="ECO:0000313" key="14">
    <source>
        <dbReference type="EMBL" id="PRO66661.1"/>
    </source>
</evidence>
<dbReference type="InterPro" id="IPR027939">
    <property type="entry name" value="NMT1/THI5"/>
</dbReference>
<keyword evidence="5 14" id="KW-0808">Transferase</keyword>
<name>A0A2P6MK68_ALKUR</name>
<evidence type="ECO:0000313" key="15">
    <source>
        <dbReference type="Proteomes" id="UP000243650"/>
    </source>
</evidence>